<reference evidence="15" key="1">
    <citation type="submission" date="2022-03" db="EMBL/GenBank/DDBJ databases">
        <authorList>
            <person name="Martin C."/>
        </authorList>
    </citation>
    <scope>NUCLEOTIDE SEQUENCE</scope>
</reference>
<evidence type="ECO:0000256" key="14">
    <source>
        <dbReference type="PIRSR" id="PIRSR000948-2"/>
    </source>
</evidence>
<organism evidence="15 16">
    <name type="scientific">Owenia fusiformis</name>
    <name type="common">Polychaete worm</name>
    <dbReference type="NCBI Taxonomy" id="6347"/>
    <lineage>
        <taxon>Eukaryota</taxon>
        <taxon>Metazoa</taxon>
        <taxon>Spiralia</taxon>
        <taxon>Lophotrochozoa</taxon>
        <taxon>Annelida</taxon>
        <taxon>Polychaeta</taxon>
        <taxon>Sedentaria</taxon>
        <taxon>Canalipalpata</taxon>
        <taxon>Sabellida</taxon>
        <taxon>Oweniida</taxon>
        <taxon>Oweniidae</taxon>
        <taxon>Owenia</taxon>
    </lineage>
</organism>
<dbReference type="Gene3D" id="3.60.21.10">
    <property type="match status" value="1"/>
</dbReference>
<dbReference type="Pfam" id="PF00149">
    <property type="entry name" value="Metallophos"/>
    <property type="match status" value="1"/>
</dbReference>
<dbReference type="GO" id="GO:0016798">
    <property type="term" value="F:hydrolase activity, acting on glycosyl bonds"/>
    <property type="evidence" value="ECO:0007669"/>
    <property type="project" value="UniProtKB-KW"/>
</dbReference>
<dbReference type="GO" id="GO:0005764">
    <property type="term" value="C:lysosome"/>
    <property type="evidence" value="ECO:0007669"/>
    <property type="project" value="TreeGrafter"/>
</dbReference>
<evidence type="ECO:0000256" key="10">
    <source>
        <dbReference type="ARBA" id="ARBA00023295"/>
    </source>
</evidence>
<dbReference type="Pfam" id="PF19272">
    <property type="entry name" value="ASMase_C"/>
    <property type="match status" value="1"/>
</dbReference>
<evidence type="ECO:0000313" key="15">
    <source>
        <dbReference type="EMBL" id="CAH1801878.1"/>
    </source>
</evidence>
<evidence type="ECO:0000256" key="3">
    <source>
        <dbReference type="ARBA" id="ARBA00022525"/>
    </source>
</evidence>
<evidence type="ECO:0000256" key="8">
    <source>
        <dbReference type="ARBA" id="ARBA00023157"/>
    </source>
</evidence>
<evidence type="ECO:0000256" key="4">
    <source>
        <dbReference type="ARBA" id="ARBA00022723"/>
    </source>
</evidence>
<feature type="binding site" evidence="13">
    <location>
        <position position="250"/>
    </location>
    <ligand>
        <name>Zn(2+)</name>
        <dbReference type="ChEBI" id="CHEBI:29105"/>
        <label>1</label>
    </ligand>
</feature>
<comment type="function">
    <text evidence="12">Converts sphingomyelin to ceramide.</text>
</comment>
<dbReference type="GO" id="GO:0016020">
    <property type="term" value="C:membrane"/>
    <property type="evidence" value="ECO:0007669"/>
    <property type="project" value="GOC"/>
</dbReference>
<dbReference type="GO" id="GO:0005615">
    <property type="term" value="C:extracellular space"/>
    <property type="evidence" value="ECO:0007669"/>
    <property type="project" value="TreeGrafter"/>
</dbReference>
<feature type="disulfide bond" evidence="14">
    <location>
        <begin position="64"/>
        <end position="129"/>
    </location>
</feature>
<evidence type="ECO:0000256" key="13">
    <source>
        <dbReference type="PIRSR" id="PIRSR000948-1"/>
    </source>
</evidence>
<feature type="disulfide bond" evidence="14">
    <location>
        <begin position="560"/>
        <end position="564"/>
    </location>
</feature>
<evidence type="ECO:0000256" key="7">
    <source>
        <dbReference type="ARBA" id="ARBA00022833"/>
    </source>
</evidence>
<dbReference type="SUPFAM" id="SSF56300">
    <property type="entry name" value="Metallo-dependent phosphatases"/>
    <property type="match status" value="1"/>
</dbReference>
<comment type="cofactor">
    <cofactor evidence="13">
        <name>Zn(2+)</name>
        <dbReference type="ChEBI" id="CHEBI:29105"/>
    </cofactor>
    <text evidence="13">Binds 2 Zn(2+) ions per subunit.</text>
</comment>
<dbReference type="FunFam" id="3.60.21.10:FF:000092">
    <property type="entry name" value="Sphingomyelin phosphodiesterase"/>
    <property type="match status" value="1"/>
</dbReference>
<dbReference type="OrthoDB" id="282973at2759"/>
<keyword evidence="9" id="KW-0325">Glycoprotein</keyword>
<dbReference type="GO" id="GO:0046513">
    <property type="term" value="P:ceramide biosynthetic process"/>
    <property type="evidence" value="ECO:0007669"/>
    <property type="project" value="TreeGrafter"/>
</dbReference>
<dbReference type="InterPro" id="IPR008139">
    <property type="entry name" value="SaposinB_dom"/>
</dbReference>
<keyword evidence="5" id="KW-0732">Signal</keyword>
<evidence type="ECO:0000256" key="2">
    <source>
        <dbReference type="ARBA" id="ARBA00008234"/>
    </source>
</evidence>
<evidence type="ECO:0000256" key="5">
    <source>
        <dbReference type="ARBA" id="ARBA00022729"/>
    </source>
</evidence>
<feature type="disulfide bond" evidence="14">
    <location>
        <begin position="199"/>
        <end position="222"/>
    </location>
</feature>
<keyword evidence="10 12" id="KW-0326">Glycosidase</keyword>
<dbReference type="AlphaFoldDB" id="A0A8J1XNW0"/>
<dbReference type="InterPro" id="IPR004843">
    <property type="entry name" value="Calcineurin-like_PHP"/>
</dbReference>
<dbReference type="Proteomes" id="UP000749559">
    <property type="component" value="Unassembled WGS sequence"/>
</dbReference>
<keyword evidence="7 13" id="KW-0862">Zinc</keyword>
<comment type="subcellular location">
    <subcellularLocation>
        <location evidence="1">Secreted</location>
    </subcellularLocation>
</comment>
<dbReference type="EMBL" id="CAIIXF020000012">
    <property type="protein sequence ID" value="CAH1801878.1"/>
    <property type="molecule type" value="Genomic_DNA"/>
</dbReference>
<keyword evidence="4 13" id="KW-0479">Metal-binding</keyword>
<evidence type="ECO:0000313" key="16">
    <source>
        <dbReference type="Proteomes" id="UP000749559"/>
    </source>
</evidence>
<evidence type="ECO:0000256" key="12">
    <source>
        <dbReference type="PIRNR" id="PIRNR000948"/>
    </source>
</evidence>
<comment type="catalytic activity">
    <reaction evidence="11">
        <text>a sphingomyelin + H2O = phosphocholine + an N-acylsphing-4-enine + H(+)</text>
        <dbReference type="Rhea" id="RHEA:19253"/>
        <dbReference type="ChEBI" id="CHEBI:15377"/>
        <dbReference type="ChEBI" id="CHEBI:15378"/>
        <dbReference type="ChEBI" id="CHEBI:17636"/>
        <dbReference type="ChEBI" id="CHEBI:52639"/>
        <dbReference type="ChEBI" id="CHEBI:295975"/>
        <dbReference type="EC" id="3.1.4.12"/>
    </reaction>
    <physiologicalReaction direction="left-to-right" evidence="11">
        <dbReference type="Rhea" id="RHEA:19254"/>
    </physiologicalReaction>
</comment>
<dbReference type="CDD" id="cd00842">
    <property type="entry name" value="MPP_ASMase"/>
    <property type="match status" value="1"/>
</dbReference>
<dbReference type="InterPro" id="IPR041805">
    <property type="entry name" value="ASMase/PPN1_MPP"/>
</dbReference>
<feature type="binding site" evidence="13">
    <location>
        <position position="178"/>
    </location>
    <ligand>
        <name>Zn(2+)</name>
        <dbReference type="ChEBI" id="CHEBI:29105"/>
        <label>1</label>
    </ligand>
</feature>
<dbReference type="PIRSF" id="PIRSF000948">
    <property type="entry name" value="Sphingomy_PDE"/>
    <property type="match status" value="1"/>
</dbReference>
<comment type="caution">
    <text evidence="15">The sequence shown here is derived from an EMBL/GenBank/DDBJ whole genome shotgun (WGS) entry which is preliminary data.</text>
</comment>
<dbReference type="SUPFAM" id="SSF47862">
    <property type="entry name" value="Saposin"/>
    <property type="match status" value="1"/>
</dbReference>
<sequence length="605" mass="68546">MVPFIKLLLVTIWGSVFYISSDANVLKQWGASNHYESGINAFSKDAHTTRKQNSIHLDVKCDLCKVFATIIQDYGQGKIERDDVATICIDTCVDLKLYSDRVCKLAVATFKEWVLTVADLAFLSPAYICGTLFGDSCAHAYDPSIMWNISIAGNKPPVVPPKTPKKGSPMLRILHISDIHVDPLYMEGSDAECGEPLCCRSNDNPAPTEARKAGKWGDIRNCDTPFRTLESMFQHIATTHKFDYIVWTGDLPPHNVWNQTRNDQLSQIKNLTAMLNIYFPGKAIFPAVGNHESVPVNSFPQPSITGSQNIKWLYTALADSWTHWLPESSRNTIEYGGYYSVLVRAGFRMIGLNMNYCDSANWWLLINATDPAGQLQWLSNELKIAEDNSEKVHILGHQPPSSCLKAWSWNYYKLVTRFENTIAGQFFGHTHNDEFKVFYDADTLSRPVGVLYVPGSVTPTGGRFPAYRLYEIDGFYTGSSWMVQDHWTYMLNLTEANNSPWVGPQDHPLWKLEYAAKATYGLDNLFPESWDKLITRFEKDDKLFQKYNRQFSRANSGGICEQTCKRNMICNMRSARSYDPALCNDILPGAAYNEYIQFKNDIIAC</sequence>
<feature type="binding site" evidence="13">
    <location>
        <position position="397"/>
    </location>
    <ligand>
        <name>Zn(2+)</name>
        <dbReference type="ChEBI" id="CHEBI:29105"/>
        <label>2</label>
    </ligand>
</feature>
<feature type="binding site" evidence="13">
    <location>
        <position position="429"/>
    </location>
    <ligand>
        <name>Zn(2+)</name>
        <dbReference type="ChEBI" id="CHEBI:29105"/>
        <label>2</label>
    </ligand>
</feature>
<feature type="binding site" evidence="13">
    <location>
        <position position="290"/>
    </location>
    <ligand>
        <name>Zn(2+)</name>
        <dbReference type="ChEBI" id="CHEBI:29105"/>
        <label>2</label>
    </ligand>
</feature>
<evidence type="ECO:0000256" key="6">
    <source>
        <dbReference type="ARBA" id="ARBA00022801"/>
    </source>
</evidence>
<keyword evidence="3" id="KW-0964">Secreted</keyword>
<dbReference type="GO" id="GO:0006685">
    <property type="term" value="P:sphingomyelin catabolic process"/>
    <property type="evidence" value="ECO:0007669"/>
    <property type="project" value="UniProtKB-UniRule"/>
</dbReference>
<name>A0A8J1XNW0_OWEFU</name>
<dbReference type="PROSITE" id="PS50015">
    <property type="entry name" value="SAP_B"/>
    <property type="match status" value="1"/>
</dbReference>
<feature type="disulfide bond" evidence="14">
    <location>
        <begin position="357"/>
        <end position="403"/>
    </location>
</feature>
<feature type="disulfide bond" evidence="14">
    <location>
        <begin position="193"/>
        <end position="198"/>
    </location>
</feature>
<evidence type="ECO:0000256" key="1">
    <source>
        <dbReference type="ARBA" id="ARBA00004613"/>
    </source>
</evidence>
<feature type="binding site" evidence="13">
    <location>
        <position position="250"/>
    </location>
    <ligand>
        <name>Zn(2+)</name>
        <dbReference type="ChEBI" id="CHEBI:29105"/>
        <label>2</label>
    </ligand>
</feature>
<feature type="disulfide bond" evidence="14">
    <location>
        <begin position="61"/>
        <end position="137"/>
    </location>
</feature>
<dbReference type="InterPro" id="IPR045473">
    <property type="entry name" value="ASM_C"/>
</dbReference>
<evidence type="ECO:0000256" key="9">
    <source>
        <dbReference type="ARBA" id="ARBA00023180"/>
    </source>
</evidence>
<feature type="disulfide bond" evidence="14">
    <location>
        <begin position="92"/>
        <end position="103"/>
    </location>
</feature>
<dbReference type="PANTHER" id="PTHR10340">
    <property type="entry name" value="SPHINGOMYELIN PHOSPHODIESTERASE"/>
    <property type="match status" value="1"/>
</dbReference>
<keyword evidence="16" id="KW-1185">Reference proteome</keyword>
<keyword evidence="6 12" id="KW-0378">Hydrolase</keyword>
<dbReference type="InterPro" id="IPR011160">
    <property type="entry name" value="Sphingomy_PDE"/>
</dbReference>
<dbReference type="PANTHER" id="PTHR10340:SF34">
    <property type="entry name" value="SPHINGOMYELIN PHOSPHODIESTERASE"/>
    <property type="match status" value="1"/>
</dbReference>
<gene>
    <name evidence="15" type="ORF">OFUS_LOCUS25614</name>
</gene>
<feature type="binding site" evidence="13">
    <location>
        <position position="180"/>
    </location>
    <ligand>
        <name>Zn(2+)</name>
        <dbReference type="ChEBI" id="CHEBI:29105"/>
        <label>1</label>
    </ligand>
</feature>
<keyword evidence="8 14" id="KW-1015">Disulfide bond</keyword>
<evidence type="ECO:0000256" key="11">
    <source>
        <dbReference type="ARBA" id="ARBA00047268"/>
    </source>
</evidence>
<dbReference type="GO" id="GO:0046872">
    <property type="term" value="F:metal ion binding"/>
    <property type="evidence" value="ECO:0007669"/>
    <property type="project" value="UniProtKB-KW"/>
</dbReference>
<dbReference type="InterPro" id="IPR029052">
    <property type="entry name" value="Metallo-depent_PP-like"/>
</dbReference>
<accession>A0A8J1XNW0</accession>
<protein>
    <recommendedName>
        <fullName evidence="12">Sphingomyelin phosphodiesterase</fullName>
    </recommendedName>
</protein>
<proteinExistence type="inferred from homology"/>
<feature type="binding site" evidence="13">
    <location>
        <position position="431"/>
    </location>
    <ligand>
        <name>Zn(2+)</name>
        <dbReference type="ChEBI" id="CHEBI:29105"/>
        <label>1</label>
    </ligand>
</feature>
<dbReference type="InterPro" id="IPR011001">
    <property type="entry name" value="Saposin-like"/>
</dbReference>
<dbReference type="GO" id="GO:0061750">
    <property type="term" value="F:acid sphingomyelin phosphodiesterase activity"/>
    <property type="evidence" value="ECO:0007669"/>
    <property type="project" value="TreeGrafter"/>
</dbReference>
<comment type="similarity">
    <text evidence="2 12">Belongs to the acid sphingomyelinase family.</text>
</comment>